<evidence type="ECO:0000259" key="1">
    <source>
        <dbReference type="Pfam" id="PF13280"/>
    </source>
</evidence>
<dbReference type="InterPro" id="IPR036390">
    <property type="entry name" value="WH_DNA-bd_sf"/>
</dbReference>
<gene>
    <name evidence="2" type="ORF">NE579_07535</name>
</gene>
<dbReference type="RefSeq" id="WP_256303803.1">
    <property type="nucleotide sequence ID" value="NZ_JANFYS010000013.1"/>
</dbReference>
<comment type="caution">
    <text evidence="2">The sequence shown here is derived from an EMBL/GenBank/DDBJ whole genome shotgun (WGS) entry which is preliminary data.</text>
</comment>
<evidence type="ECO:0000313" key="3">
    <source>
        <dbReference type="Proteomes" id="UP001204562"/>
    </source>
</evidence>
<dbReference type="PROSITE" id="PS52050">
    <property type="entry name" value="WYL"/>
    <property type="match status" value="1"/>
</dbReference>
<evidence type="ECO:0000313" key="2">
    <source>
        <dbReference type="EMBL" id="MCQ4770313.1"/>
    </source>
</evidence>
<proteinExistence type="predicted"/>
<feature type="domain" description="WYL" evidence="1">
    <location>
        <begin position="142"/>
        <end position="212"/>
    </location>
</feature>
<dbReference type="PANTHER" id="PTHR34580:SF1">
    <property type="entry name" value="PROTEIN PAFC"/>
    <property type="match status" value="1"/>
</dbReference>
<dbReference type="PANTHER" id="PTHR34580">
    <property type="match status" value="1"/>
</dbReference>
<dbReference type="EMBL" id="JANFYS010000013">
    <property type="protein sequence ID" value="MCQ4770313.1"/>
    <property type="molecule type" value="Genomic_DNA"/>
</dbReference>
<accession>A0AAW5JKD5</accession>
<organism evidence="2 3">
    <name type="scientific">Intestinimonas massiliensis</name>
    <name type="common">ex Afouda et al. 2020</name>
    <dbReference type="NCBI Taxonomy" id="1673721"/>
    <lineage>
        <taxon>Bacteria</taxon>
        <taxon>Bacillati</taxon>
        <taxon>Bacillota</taxon>
        <taxon>Clostridia</taxon>
        <taxon>Eubacteriales</taxon>
        <taxon>Intestinimonas</taxon>
    </lineage>
</organism>
<dbReference type="Pfam" id="PF13280">
    <property type="entry name" value="WYL"/>
    <property type="match status" value="1"/>
</dbReference>
<dbReference type="AlphaFoldDB" id="A0AAW5JKD5"/>
<dbReference type="SUPFAM" id="SSF46785">
    <property type="entry name" value="Winged helix' DNA-binding domain"/>
    <property type="match status" value="1"/>
</dbReference>
<reference evidence="2" key="1">
    <citation type="submission" date="2022-06" db="EMBL/GenBank/DDBJ databases">
        <title>Isolation of gut microbiota from human fecal samples.</title>
        <authorList>
            <person name="Pamer E.G."/>
            <person name="Barat B."/>
            <person name="Waligurski E."/>
            <person name="Medina S."/>
            <person name="Paddock L."/>
            <person name="Mostad J."/>
        </authorList>
    </citation>
    <scope>NUCLEOTIDE SEQUENCE</scope>
    <source>
        <strain evidence="2">DFI.9.91</strain>
    </source>
</reference>
<dbReference type="Proteomes" id="UP001204562">
    <property type="component" value="Unassembled WGS sequence"/>
</dbReference>
<sequence length="329" mass="37875">MDIKAKLRPFYVAKMLYEQTDEDHYLTIAQIMEQLETDYGISTSRGTVGDDIKALQELGVEIEVVPSTQKRFSLIGRRFDLPELKTLIDAVESARFIPKEKSAALVEKIGSLTSHHNTDKLVRNVDVENRIKADNEKIFYIMEAMNDAINTKRKVSFQYFTYNVRKEQKLKYDGYTYVFSPYKLIWNGDYYYVVGYSEKHKGIGSFRIDRIVRCPQILDEDAALPPKGFDLNDYLNSMFRMYNGERKQIELVCDNDLMDAIIDKFGKDVKVLANDMKSFRAIVTTATGPVFFSWVFGFGSHVSIKAPEDVKGEYARLVFEVAEAIKETQ</sequence>
<dbReference type="InterPro" id="IPR026881">
    <property type="entry name" value="WYL_dom"/>
</dbReference>
<name>A0AAW5JKD5_9FIRM</name>
<protein>
    <submittedName>
        <fullName evidence="2">WYL domain-containing protein</fullName>
    </submittedName>
</protein>
<dbReference type="InterPro" id="IPR051534">
    <property type="entry name" value="CBASS_pafABC_assoc_protein"/>
</dbReference>